<dbReference type="EMBL" id="CAKJTI010000044">
    <property type="protein sequence ID" value="CAG9614925.1"/>
    <property type="molecule type" value="Genomic_DNA"/>
</dbReference>
<dbReference type="Proteomes" id="UP000789423">
    <property type="component" value="Unassembled WGS sequence"/>
</dbReference>
<evidence type="ECO:0000256" key="1">
    <source>
        <dbReference type="SAM" id="MobiDB-lite"/>
    </source>
</evidence>
<proteinExistence type="predicted"/>
<feature type="region of interest" description="Disordered" evidence="1">
    <location>
        <begin position="181"/>
        <end position="256"/>
    </location>
</feature>
<keyword evidence="4" id="KW-1185">Reference proteome</keyword>
<dbReference type="InterPro" id="IPR025120">
    <property type="entry name" value="DUF4047"/>
</dbReference>
<accession>A0ABN8A4Z4</accession>
<feature type="compositionally biased region" description="Basic and acidic residues" evidence="1">
    <location>
        <begin position="181"/>
        <end position="193"/>
    </location>
</feature>
<reference evidence="3 4" key="1">
    <citation type="submission" date="2021-10" db="EMBL/GenBank/DDBJ databases">
        <authorList>
            <person name="Criscuolo A."/>
        </authorList>
    </citation>
    <scope>NUCLEOTIDE SEQUENCE [LARGE SCALE GENOMIC DNA]</scope>
    <source>
        <strain evidence="4">CIP 111899</strain>
    </source>
</reference>
<feature type="compositionally biased region" description="Low complexity" evidence="1">
    <location>
        <begin position="194"/>
        <end position="208"/>
    </location>
</feature>
<evidence type="ECO:0000313" key="3">
    <source>
        <dbReference type="EMBL" id="CAG9614925.1"/>
    </source>
</evidence>
<name>A0ABN8A4Z4_9BACI</name>
<protein>
    <recommendedName>
        <fullName evidence="2">DUF4047 domain-containing protein</fullName>
    </recommendedName>
</protein>
<gene>
    <name evidence="3" type="ORF">BACCIP111899_04159</name>
</gene>
<feature type="domain" description="DUF4047" evidence="2">
    <location>
        <begin position="29"/>
        <end position="150"/>
    </location>
</feature>
<sequence>MEKFSNKVRKTLILPCICSVAFYMGSQVVTYTEASFSNQQTVQSDLSAAIVFPKTIEKLTEEARNHRDAIFTHYNVINSAVNSNETVAELEDKLAVWKQHREVIKVEITAVQSIYTEIESYYNEVVEDIKVNNRESAQEILKYVQAGFAQIQSIRNDMDKQEILQKVDEHIQALEKQINEEKMKQTNEAKKQTSEQPKTSSQQEQQSSKQEEKKQENNANVEQPKQVQEDDSASTQSEKSKEEVKQEASTAVETKQ</sequence>
<organism evidence="3 4">
    <name type="scientific">Bacillus rhizoplanae</name>
    <dbReference type="NCBI Taxonomy" id="2880966"/>
    <lineage>
        <taxon>Bacteria</taxon>
        <taxon>Bacillati</taxon>
        <taxon>Bacillota</taxon>
        <taxon>Bacilli</taxon>
        <taxon>Bacillales</taxon>
        <taxon>Bacillaceae</taxon>
        <taxon>Bacillus</taxon>
    </lineage>
</organism>
<comment type="caution">
    <text evidence="3">The sequence shown here is derived from an EMBL/GenBank/DDBJ whole genome shotgun (WGS) entry which is preliminary data.</text>
</comment>
<evidence type="ECO:0000313" key="4">
    <source>
        <dbReference type="Proteomes" id="UP000789423"/>
    </source>
</evidence>
<dbReference type="RefSeq" id="WP_230576861.1">
    <property type="nucleotide sequence ID" value="NZ_CAKJTI010000044.1"/>
</dbReference>
<feature type="compositionally biased region" description="Polar residues" evidence="1">
    <location>
        <begin position="217"/>
        <end position="226"/>
    </location>
</feature>
<dbReference type="Pfam" id="PF13256">
    <property type="entry name" value="DUF4047"/>
    <property type="match status" value="1"/>
</dbReference>
<evidence type="ECO:0000259" key="2">
    <source>
        <dbReference type="Pfam" id="PF13256"/>
    </source>
</evidence>